<dbReference type="PANTHER" id="PTHR30349:SF41">
    <property type="entry name" value="INTEGRASE_RECOMBINASE PROTEIN MJ0367-RELATED"/>
    <property type="match status" value="1"/>
</dbReference>
<dbReference type="GO" id="GO:0003677">
    <property type="term" value="F:DNA binding"/>
    <property type="evidence" value="ECO:0007669"/>
    <property type="project" value="UniProtKB-KW"/>
</dbReference>
<keyword evidence="2" id="KW-0238">DNA-binding</keyword>
<dbReference type="GO" id="GO:0015074">
    <property type="term" value="P:DNA integration"/>
    <property type="evidence" value="ECO:0007669"/>
    <property type="project" value="InterPro"/>
</dbReference>
<reference evidence="6" key="1">
    <citation type="submission" date="2018-02" db="EMBL/GenBank/DDBJ databases">
        <title>Draft genome sequencing of Rhodococcus opacus KU647198.</title>
        <authorList>
            <person name="Zheng B.-X."/>
        </authorList>
    </citation>
    <scope>NUCLEOTIDE SEQUENCE [LARGE SCALE GENOMIC DNA]</scope>
    <source>
        <strain evidence="6">04-OD7</strain>
    </source>
</reference>
<evidence type="ECO:0000256" key="3">
    <source>
        <dbReference type="ARBA" id="ARBA00023172"/>
    </source>
</evidence>
<keyword evidence="3" id="KW-0233">DNA recombination</keyword>
<dbReference type="Gene3D" id="1.10.443.10">
    <property type="entry name" value="Intergrase catalytic core"/>
    <property type="match status" value="1"/>
</dbReference>
<protein>
    <submittedName>
        <fullName evidence="5">Integrase</fullName>
    </submittedName>
</protein>
<evidence type="ECO:0000256" key="2">
    <source>
        <dbReference type="ARBA" id="ARBA00023125"/>
    </source>
</evidence>
<sequence>MTTIRSAIDEYLTLRRALGFKLAKHGRLLNDFADHLDSIGASTITIEAAVEWATRPAAAQPVQWSARLCAVRGFARYLHAVDPAVEVPPADLLPHRHRRPTPYLFTPPDIAALLAATDVIRSPLRATTYHALFGLLAATGIRVGEAIRLDDTDLDLGLLTVHDTKIGKSRRLPLHATTIAALDEYRHERDRLAPRPKSESLFVSTAGTRLIYHNVNTTFRTLVTTAGIGAPARPRIHGLRHSFAVATLLRWYRDGGGVQARLPLLSAYLGHSHPSSTYWYLQAAPELLALAAERLDHPREVL</sequence>
<dbReference type="PANTHER" id="PTHR30349">
    <property type="entry name" value="PHAGE INTEGRASE-RELATED"/>
    <property type="match status" value="1"/>
</dbReference>
<dbReference type="AlphaFoldDB" id="A0A2S8I3W0"/>
<organism evidence="5 6">
    <name type="scientific">Rhodococcus opacus</name>
    <name type="common">Nocardia opaca</name>
    <dbReference type="NCBI Taxonomy" id="37919"/>
    <lineage>
        <taxon>Bacteria</taxon>
        <taxon>Bacillati</taxon>
        <taxon>Actinomycetota</taxon>
        <taxon>Actinomycetes</taxon>
        <taxon>Mycobacteriales</taxon>
        <taxon>Nocardiaceae</taxon>
        <taxon>Rhodococcus</taxon>
    </lineage>
</organism>
<accession>A0A2S8I3W0</accession>
<dbReference type="SUPFAM" id="SSF56349">
    <property type="entry name" value="DNA breaking-rejoining enzymes"/>
    <property type="match status" value="1"/>
</dbReference>
<evidence type="ECO:0000256" key="1">
    <source>
        <dbReference type="ARBA" id="ARBA00008857"/>
    </source>
</evidence>
<evidence type="ECO:0000313" key="5">
    <source>
        <dbReference type="EMBL" id="PQP09474.1"/>
    </source>
</evidence>
<name>A0A2S8I3W0_RHOOP</name>
<dbReference type="InterPro" id="IPR013762">
    <property type="entry name" value="Integrase-like_cat_sf"/>
</dbReference>
<gene>
    <name evidence="5" type="ORF">C5613_44135</name>
</gene>
<evidence type="ECO:0000259" key="4">
    <source>
        <dbReference type="PROSITE" id="PS51898"/>
    </source>
</evidence>
<comment type="similarity">
    <text evidence="1">Belongs to the 'phage' integrase family.</text>
</comment>
<proteinExistence type="inferred from homology"/>
<dbReference type="InterPro" id="IPR002104">
    <property type="entry name" value="Integrase_catalytic"/>
</dbReference>
<dbReference type="Proteomes" id="UP000239290">
    <property type="component" value="Unassembled WGS sequence"/>
</dbReference>
<dbReference type="RefSeq" id="WP_105424063.1">
    <property type="nucleotide sequence ID" value="NZ_PUIO01000148.1"/>
</dbReference>
<evidence type="ECO:0000313" key="6">
    <source>
        <dbReference type="Proteomes" id="UP000239290"/>
    </source>
</evidence>
<dbReference type="EMBL" id="PUIO01000148">
    <property type="protein sequence ID" value="PQP09474.1"/>
    <property type="molecule type" value="Genomic_DNA"/>
</dbReference>
<dbReference type="PROSITE" id="PS51898">
    <property type="entry name" value="TYR_RECOMBINASE"/>
    <property type="match status" value="1"/>
</dbReference>
<dbReference type="Pfam" id="PF00589">
    <property type="entry name" value="Phage_integrase"/>
    <property type="match status" value="1"/>
</dbReference>
<dbReference type="GO" id="GO:0006310">
    <property type="term" value="P:DNA recombination"/>
    <property type="evidence" value="ECO:0007669"/>
    <property type="project" value="UniProtKB-KW"/>
</dbReference>
<dbReference type="InterPro" id="IPR050090">
    <property type="entry name" value="Tyrosine_recombinase_XerCD"/>
</dbReference>
<dbReference type="InterPro" id="IPR011010">
    <property type="entry name" value="DNA_brk_join_enz"/>
</dbReference>
<feature type="domain" description="Tyr recombinase" evidence="4">
    <location>
        <begin position="100"/>
        <end position="293"/>
    </location>
</feature>
<comment type="caution">
    <text evidence="5">The sequence shown here is derived from an EMBL/GenBank/DDBJ whole genome shotgun (WGS) entry which is preliminary data.</text>
</comment>